<reference evidence="2 3" key="1">
    <citation type="journal article" date="2014" name="Science">
        <title>Plant genetics. Early allopolyploid evolution in the post-Neolithic Brassica napus oilseed genome.</title>
        <authorList>
            <person name="Chalhoub B."/>
            <person name="Denoeud F."/>
            <person name="Liu S."/>
            <person name="Parkin I.A."/>
            <person name="Tang H."/>
            <person name="Wang X."/>
            <person name="Chiquet J."/>
            <person name="Belcram H."/>
            <person name="Tong C."/>
            <person name="Samans B."/>
            <person name="Correa M."/>
            <person name="Da Silva C."/>
            <person name="Just J."/>
            <person name="Falentin C."/>
            <person name="Koh C.S."/>
            <person name="Le Clainche I."/>
            <person name="Bernard M."/>
            <person name="Bento P."/>
            <person name="Noel B."/>
            <person name="Labadie K."/>
            <person name="Alberti A."/>
            <person name="Charles M."/>
            <person name="Arnaud D."/>
            <person name="Guo H."/>
            <person name="Daviaud C."/>
            <person name="Alamery S."/>
            <person name="Jabbari K."/>
            <person name="Zhao M."/>
            <person name="Edger P.P."/>
            <person name="Chelaifa H."/>
            <person name="Tack D."/>
            <person name="Lassalle G."/>
            <person name="Mestiri I."/>
            <person name="Schnel N."/>
            <person name="Le Paslier M.C."/>
            <person name="Fan G."/>
            <person name="Renault V."/>
            <person name="Bayer P.E."/>
            <person name="Golicz A.A."/>
            <person name="Manoli S."/>
            <person name="Lee T.H."/>
            <person name="Thi V.H."/>
            <person name="Chalabi S."/>
            <person name="Hu Q."/>
            <person name="Fan C."/>
            <person name="Tollenaere R."/>
            <person name="Lu Y."/>
            <person name="Battail C."/>
            <person name="Shen J."/>
            <person name="Sidebottom C.H."/>
            <person name="Wang X."/>
            <person name="Canaguier A."/>
            <person name="Chauveau A."/>
            <person name="Berard A."/>
            <person name="Deniot G."/>
            <person name="Guan M."/>
            <person name="Liu Z."/>
            <person name="Sun F."/>
            <person name="Lim Y.P."/>
            <person name="Lyons E."/>
            <person name="Town C.D."/>
            <person name="Bancroft I."/>
            <person name="Wang X."/>
            <person name="Meng J."/>
            <person name="Ma J."/>
            <person name="Pires J.C."/>
            <person name="King G.J."/>
            <person name="Brunel D."/>
            <person name="Delourme R."/>
            <person name="Renard M."/>
            <person name="Aury J.M."/>
            <person name="Adams K.L."/>
            <person name="Batley J."/>
            <person name="Snowdon R.J."/>
            <person name="Tost J."/>
            <person name="Edwards D."/>
            <person name="Zhou Y."/>
            <person name="Hua W."/>
            <person name="Sharpe A.G."/>
            <person name="Paterson A.H."/>
            <person name="Guan C."/>
            <person name="Wincker P."/>
        </authorList>
    </citation>
    <scope>NUCLEOTIDE SEQUENCE [LARGE SCALE GENOMIC DNA]</scope>
    <source>
        <strain evidence="3">cv. Darmor-bzh</strain>
    </source>
</reference>
<accession>A0A078HLR9</accession>
<dbReference type="AlphaFoldDB" id="A0A078HLR9"/>
<protein>
    <submittedName>
        <fullName evidence="1">(rape) hypothetical protein</fullName>
    </submittedName>
    <submittedName>
        <fullName evidence="2">BnaC08g20160D protein</fullName>
    </submittedName>
</protein>
<dbReference type="Proteomes" id="UP000028999">
    <property type="component" value="Unassembled WGS sequence"/>
</dbReference>
<dbReference type="Gramene" id="CDY38842">
    <property type="protein sequence ID" value="CDY38842"/>
    <property type="gene ID" value="GSBRNA2T00066680001"/>
</dbReference>
<sequence>MSLDGLGGMAMAEAYTARKFHRENMKTLTASTSTTVGGGTEDNGGGYSLWFFGKRSTKKNSAKFQSSWRRHIARATSGLYELGPTSLFRLLRCN</sequence>
<dbReference type="EMBL" id="HG994372">
    <property type="protein sequence ID" value="CAF2109945.1"/>
    <property type="molecule type" value="Genomic_DNA"/>
</dbReference>
<name>A0A078HLR9_BRANA</name>
<evidence type="ECO:0000313" key="3">
    <source>
        <dbReference type="Proteomes" id="UP000028999"/>
    </source>
</evidence>
<evidence type="ECO:0000313" key="1">
    <source>
        <dbReference type="EMBL" id="CAF2109945.1"/>
    </source>
</evidence>
<reference evidence="1" key="3">
    <citation type="submission" date="2021-01" db="EMBL/GenBank/DDBJ databases">
        <authorList>
            <consortium name="Genoscope - CEA"/>
            <person name="William W."/>
        </authorList>
    </citation>
    <scope>NUCLEOTIDE SEQUENCE</scope>
</reference>
<dbReference type="PaxDb" id="3708-A0A078HLR9"/>
<reference evidence="2" key="2">
    <citation type="submission" date="2014-06" db="EMBL/GenBank/DDBJ databases">
        <authorList>
            <person name="Genoscope - CEA"/>
        </authorList>
    </citation>
    <scope>NUCLEOTIDE SEQUENCE</scope>
</reference>
<evidence type="ECO:0000313" key="2">
    <source>
        <dbReference type="EMBL" id="CDY38842.1"/>
    </source>
</evidence>
<gene>
    <name evidence="2" type="primary">BnaC08g20160D</name>
    <name evidence="1" type="ORF">DARMORV10_C08P21360.1</name>
    <name evidence="2" type="ORF">GSBRNA2T00066680001</name>
</gene>
<proteinExistence type="predicted"/>
<dbReference type="Proteomes" id="UP001295469">
    <property type="component" value="Chromosome C08"/>
</dbReference>
<organism evidence="2 3">
    <name type="scientific">Brassica napus</name>
    <name type="common">Rape</name>
    <dbReference type="NCBI Taxonomy" id="3708"/>
    <lineage>
        <taxon>Eukaryota</taxon>
        <taxon>Viridiplantae</taxon>
        <taxon>Streptophyta</taxon>
        <taxon>Embryophyta</taxon>
        <taxon>Tracheophyta</taxon>
        <taxon>Spermatophyta</taxon>
        <taxon>Magnoliopsida</taxon>
        <taxon>eudicotyledons</taxon>
        <taxon>Gunneridae</taxon>
        <taxon>Pentapetalae</taxon>
        <taxon>rosids</taxon>
        <taxon>malvids</taxon>
        <taxon>Brassicales</taxon>
        <taxon>Brassicaceae</taxon>
        <taxon>Brassiceae</taxon>
        <taxon>Brassica</taxon>
    </lineage>
</organism>
<keyword evidence="3" id="KW-1185">Reference proteome</keyword>
<dbReference type="EMBL" id="LK032433">
    <property type="protein sequence ID" value="CDY38842.1"/>
    <property type="molecule type" value="Genomic_DNA"/>
</dbReference>